<protein>
    <submittedName>
        <fullName evidence="9">NAD(P)H-quinone oxidoreductase subunit 5</fullName>
    </submittedName>
</protein>
<evidence type="ECO:0000259" key="7">
    <source>
        <dbReference type="Pfam" id="PF00361"/>
    </source>
</evidence>
<evidence type="ECO:0000256" key="6">
    <source>
        <dbReference type="SAM" id="Phobius"/>
    </source>
</evidence>
<dbReference type="GO" id="GO:0008137">
    <property type="term" value="F:NADH dehydrogenase (ubiquinone) activity"/>
    <property type="evidence" value="ECO:0007669"/>
    <property type="project" value="InterPro"/>
</dbReference>
<dbReference type="GO" id="GO:0016020">
    <property type="term" value="C:membrane"/>
    <property type="evidence" value="ECO:0007669"/>
    <property type="project" value="UniProtKB-SubCell"/>
</dbReference>
<feature type="transmembrane region" description="Helical" evidence="6">
    <location>
        <begin position="100"/>
        <end position="130"/>
    </location>
</feature>
<keyword evidence="10" id="KW-1185">Reference proteome</keyword>
<feature type="region of interest" description="Disordered" evidence="5">
    <location>
        <begin position="1"/>
        <end position="23"/>
    </location>
</feature>
<dbReference type="Pfam" id="PF00361">
    <property type="entry name" value="Proton_antipo_M"/>
    <property type="match status" value="1"/>
</dbReference>
<dbReference type="STRING" id="890420.SAMN05216226_108185"/>
<sequence length="495" mass="51834">MTGKSETTTTVAQLPRPDGSRSPVSATLTRLVWLLWAASLGVLGLYVRRGGPWEVGGLAAVDGLTVAMWVTVTFFSGIVHSYSRRYMAGSKTIDGFFARVFAFTLVVMALVAADSLVLFALCWALMGLVMAELIGNSRGWPQAQAAASVARRYFLGGTAALAVALGTLWYHTGSTTVSELASSVESISTPVVLFAAGGFLVAAMAQSALVPFHTWLLSSMTAPTPASALMHAGFVNAGGILLVRFAPVVTVEPGFMLVVVLVGAASALFGKLLKTVQTDVKTKLGCSTVGQMGFMIVQAGLGFFGAALAHLLLHGFYKAYQFLSSGSQLEHKSPTKDGRGAAGVAGGLVVVATALAGGVLFAFLTGKGTKLDSGLLLTLLVVLTVLHAARELARDPALPSWIRYGGVPLVALPAIALYAAVYEATTALLSDLPATGEPAELTAVHVVVALAFVVAYVAIERGLYQRSQRLYVWLVNASQPPAETLLTSTEEYNEY</sequence>
<accession>A0A1G8WBT3</accession>
<feature type="transmembrane region" description="Helical" evidence="6">
    <location>
        <begin position="441"/>
        <end position="459"/>
    </location>
</feature>
<feature type="transmembrane region" description="Helical" evidence="6">
    <location>
        <begin position="341"/>
        <end position="365"/>
    </location>
</feature>
<feature type="transmembrane region" description="Helical" evidence="6">
    <location>
        <begin position="150"/>
        <end position="170"/>
    </location>
</feature>
<reference evidence="9 10" key="1">
    <citation type="submission" date="2016-10" db="EMBL/GenBank/DDBJ databases">
        <authorList>
            <person name="de Groot N.N."/>
        </authorList>
    </citation>
    <scope>NUCLEOTIDE SEQUENCE [LARGE SCALE GENOMIC DNA]</scope>
    <source>
        <strain evidence="9 10">IBRC-M10015</strain>
    </source>
</reference>
<dbReference type="PANTHER" id="PTHR42829">
    <property type="entry name" value="NADH-UBIQUINONE OXIDOREDUCTASE CHAIN 5"/>
    <property type="match status" value="1"/>
</dbReference>
<evidence type="ECO:0000313" key="10">
    <source>
        <dbReference type="Proteomes" id="UP000198856"/>
    </source>
</evidence>
<feature type="transmembrane region" description="Helical" evidence="6">
    <location>
        <begin position="254"/>
        <end position="273"/>
    </location>
</feature>
<dbReference type="GO" id="GO:0015990">
    <property type="term" value="P:electron transport coupled proton transport"/>
    <property type="evidence" value="ECO:0007669"/>
    <property type="project" value="TreeGrafter"/>
</dbReference>
<evidence type="ECO:0000256" key="1">
    <source>
        <dbReference type="ARBA" id="ARBA00004141"/>
    </source>
</evidence>
<feature type="transmembrane region" description="Helical" evidence="6">
    <location>
        <begin position="59"/>
        <end position="79"/>
    </location>
</feature>
<dbReference type="PANTHER" id="PTHR42829:SF1">
    <property type="entry name" value="INORGANIC CARBON TRANSPORTER SUBUNIT DABB-RELATED"/>
    <property type="match status" value="1"/>
</dbReference>
<evidence type="ECO:0000256" key="5">
    <source>
        <dbReference type="SAM" id="MobiDB-lite"/>
    </source>
</evidence>
<evidence type="ECO:0000256" key="4">
    <source>
        <dbReference type="ARBA" id="ARBA00023136"/>
    </source>
</evidence>
<feature type="transmembrane region" description="Helical" evidence="6">
    <location>
        <begin position="228"/>
        <end position="247"/>
    </location>
</feature>
<dbReference type="Pfam" id="PF00662">
    <property type="entry name" value="Proton_antipo_N"/>
    <property type="match status" value="1"/>
</dbReference>
<dbReference type="AlphaFoldDB" id="A0A1G8WBT3"/>
<proteinExistence type="predicted"/>
<dbReference type="GO" id="GO:0003954">
    <property type="term" value="F:NADH dehydrogenase activity"/>
    <property type="evidence" value="ECO:0007669"/>
    <property type="project" value="TreeGrafter"/>
</dbReference>
<feature type="transmembrane region" description="Helical" evidence="6">
    <location>
        <begin position="31"/>
        <end position="47"/>
    </location>
</feature>
<evidence type="ECO:0000259" key="8">
    <source>
        <dbReference type="Pfam" id="PF00662"/>
    </source>
</evidence>
<evidence type="ECO:0000313" key="9">
    <source>
        <dbReference type="EMBL" id="SDJ75626.1"/>
    </source>
</evidence>
<feature type="compositionally biased region" description="Polar residues" evidence="5">
    <location>
        <begin position="1"/>
        <end position="12"/>
    </location>
</feature>
<feature type="domain" description="NADH:quinone oxidoreductase/Mrp antiporter transmembrane" evidence="7">
    <location>
        <begin position="113"/>
        <end position="339"/>
    </location>
</feature>
<evidence type="ECO:0000256" key="3">
    <source>
        <dbReference type="ARBA" id="ARBA00022989"/>
    </source>
</evidence>
<feature type="transmembrane region" description="Helical" evidence="6">
    <location>
        <begin position="191"/>
        <end position="216"/>
    </location>
</feature>
<dbReference type="OrthoDB" id="186623at2157"/>
<dbReference type="Proteomes" id="UP000198856">
    <property type="component" value="Unassembled WGS sequence"/>
</dbReference>
<dbReference type="InterPro" id="IPR003945">
    <property type="entry name" value="NU5C-like"/>
</dbReference>
<dbReference type="RefSeq" id="WP_092702532.1">
    <property type="nucleotide sequence ID" value="NZ_FNFC01000008.1"/>
</dbReference>
<keyword evidence="3 6" id="KW-1133">Transmembrane helix</keyword>
<dbReference type="InterPro" id="IPR001516">
    <property type="entry name" value="Proton_antipo_N"/>
</dbReference>
<gene>
    <name evidence="9" type="ORF">SAMN05216226_108185</name>
</gene>
<organism evidence="9 10">
    <name type="scientific">Halovenus aranensis</name>
    <dbReference type="NCBI Taxonomy" id="890420"/>
    <lineage>
        <taxon>Archaea</taxon>
        <taxon>Methanobacteriati</taxon>
        <taxon>Methanobacteriota</taxon>
        <taxon>Stenosarchaea group</taxon>
        <taxon>Halobacteria</taxon>
        <taxon>Halobacteriales</taxon>
        <taxon>Haloarculaceae</taxon>
        <taxon>Halovenus</taxon>
    </lineage>
</organism>
<feature type="transmembrane region" description="Helical" evidence="6">
    <location>
        <begin position="401"/>
        <end position="421"/>
    </location>
</feature>
<evidence type="ECO:0000256" key="2">
    <source>
        <dbReference type="ARBA" id="ARBA00022692"/>
    </source>
</evidence>
<feature type="transmembrane region" description="Helical" evidence="6">
    <location>
        <begin position="371"/>
        <end position="389"/>
    </location>
</feature>
<dbReference type="GO" id="GO:0042773">
    <property type="term" value="P:ATP synthesis coupled electron transport"/>
    <property type="evidence" value="ECO:0007669"/>
    <property type="project" value="InterPro"/>
</dbReference>
<feature type="domain" description="NADH-Ubiquinone oxidoreductase (complex I) chain 5 N-terminal" evidence="8">
    <location>
        <begin position="61"/>
        <end position="97"/>
    </location>
</feature>
<keyword evidence="4 6" id="KW-0472">Membrane</keyword>
<dbReference type="EMBL" id="FNFC01000008">
    <property type="protein sequence ID" value="SDJ75626.1"/>
    <property type="molecule type" value="Genomic_DNA"/>
</dbReference>
<comment type="subcellular location">
    <subcellularLocation>
        <location evidence="1">Membrane</location>
        <topology evidence="1">Multi-pass membrane protein</topology>
    </subcellularLocation>
</comment>
<keyword evidence="2 6" id="KW-0812">Transmembrane</keyword>
<feature type="transmembrane region" description="Helical" evidence="6">
    <location>
        <begin position="293"/>
        <end position="320"/>
    </location>
</feature>
<dbReference type="InterPro" id="IPR001750">
    <property type="entry name" value="ND/Mrp_TM"/>
</dbReference>
<name>A0A1G8WBT3_9EURY</name>
<dbReference type="PRINTS" id="PR01434">
    <property type="entry name" value="NADHDHGNASE5"/>
</dbReference>